<evidence type="ECO:0000313" key="4">
    <source>
        <dbReference type="Proteomes" id="UP000324222"/>
    </source>
</evidence>
<dbReference type="Proteomes" id="UP000324222">
    <property type="component" value="Unassembled WGS sequence"/>
</dbReference>
<evidence type="ECO:0000256" key="1">
    <source>
        <dbReference type="SAM" id="Phobius"/>
    </source>
</evidence>
<protein>
    <submittedName>
        <fullName evidence="3">Uncharacterized protein</fullName>
    </submittedName>
</protein>
<keyword evidence="2" id="KW-0732">Signal</keyword>
<feature type="transmembrane region" description="Helical" evidence="1">
    <location>
        <begin position="88"/>
        <end position="108"/>
    </location>
</feature>
<keyword evidence="1" id="KW-0472">Membrane</keyword>
<evidence type="ECO:0000256" key="2">
    <source>
        <dbReference type="SAM" id="SignalP"/>
    </source>
</evidence>
<keyword evidence="4" id="KW-1185">Reference proteome</keyword>
<keyword evidence="1" id="KW-1133">Transmembrane helix</keyword>
<feature type="chain" id="PRO_5022994788" evidence="2">
    <location>
        <begin position="18"/>
        <end position="206"/>
    </location>
</feature>
<organism evidence="3 4">
    <name type="scientific">Portunus trituberculatus</name>
    <name type="common">Swimming crab</name>
    <name type="synonym">Neptunus trituberculatus</name>
    <dbReference type="NCBI Taxonomy" id="210409"/>
    <lineage>
        <taxon>Eukaryota</taxon>
        <taxon>Metazoa</taxon>
        <taxon>Ecdysozoa</taxon>
        <taxon>Arthropoda</taxon>
        <taxon>Crustacea</taxon>
        <taxon>Multicrustacea</taxon>
        <taxon>Malacostraca</taxon>
        <taxon>Eumalacostraca</taxon>
        <taxon>Eucarida</taxon>
        <taxon>Decapoda</taxon>
        <taxon>Pleocyemata</taxon>
        <taxon>Brachyura</taxon>
        <taxon>Eubrachyura</taxon>
        <taxon>Portunoidea</taxon>
        <taxon>Portunidae</taxon>
        <taxon>Portuninae</taxon>
        <taxon>Portunus</taxon>
    </lineage>
</organism>
<gene>
    <name evidence="3" type="ORF">E2C01_025571</name>
</gene>
<keyword evidence="1" id="KW-0812">Transmembrane</keyword>
<name>A0A5B7EDP5_PORTR</name>
<comment type="caution">
    <text evidence="3">The sequence shown here is derived from an EMBL/GenBank/DDBJ whole genome shotgun (WGS) entry which is preliminary data.</text>
</comment>
<reference evidence="3 4" key="1">
    <citation type="submission" date="2019-05" db="EMBL/GenBank/DDBJ databases">
        <title>Another draft genome of Portunus trituberculatus and its Hox gene families provides insights of decapod evolution.</title>
        <authorList>
            <person name="Jeong J.-H."/>
            <person name="Song I."/>
            <person name="Kim S."/>
            <person name="Choi T."/>
            <person name="Kim D."/>
            <person name="Ryu S."/>
            <person name="Kim W."/>
        </authorList>
    </citation>
    <scope>NUCLEOTIDE SEQUENCE [LARGE SCALE GENOMIC DNA]</scope>
    <source>
        <tissue evidence="3">Muscle</tissue>
    </source>
</reference>
<dbReference type="AlphaFoldDB" id="A0A5B7EDP5"/>
<dbReference type="EMBL" id="VSRR010002596">
    <property type="protein sequence ID" value="MPC32262.1"/>
    <property type="molecule type" value="Genomic_DNA"/>
</dbReference>
<accession>A0A5B7EDP5</accession>
<proteinExistence type="predicted"/>
<evidence type="ECO:0000313" key="3">
    <source>
        <dbReference type="EMBL" id="MPC32262.1"/>
    </source>
</evidence>
<feature type="signal peptide" evidence="2">
    <location>
        <begin position="1"/>
        <end position="17"/>
    </location>
</feature>
<sequence>MPHDLGQALLFPHLGSARLLWIHLGTSLLCDGGLRGKDVTCDGGEILLEGSESDERGVIEGPLQGQFVQAGESLAHHRQAEVSIEAPVLSYSSFFLVLIPVLLLRLVSYTRHCRRSERHFLASHLRPGCMGGRWTQRKPWITLPVPRNGDDGVCRRHLPYCPSPSASQEWTHRADLRLMKKTVEVKQQPPVVHGGQRVEGQGERLI</sequence>